<keyword evidence="3" id="KW-1185">Reference proteome</keyword>
<sequence>MVLTKFRKRAVEDIEAAQELMDQKKQNLFLLKELRKRLQSSCDKLNEKNNKYIDFVQNCAPETASREEEVYWQYAQKDDGLLEVIVKDTDAVDKILYSIEEVQGKQKVKNKLASNHAETNTSLYEQTEHKVPKITLPTLNRDLLNSDGFWESFSAFVDSKDLYSVQKFPELKGSLRDRRLSAIECKMP</sequence>
<dbReference type="OrthoDB" id="7444419at2759"/>
<dbReference type="EMBL" id="UXUI01000446">
    <property type="protein sequence ID" value="VDD85234.1"/>
    <property type="molecule type" value="Genomic_DNA"/>
</dbReference>
<evidence type="ECO:0000256" key="1">
    <source>
        <dbReference type="SAM" id="Coils"/>
    </source>
</evidence>
<name>A0A0N4UTG2_ENTVE</name>
<feature type="coiled-coil region" evidence="1">
    <location>
        <begin position="7"/>
        <end position="51"/>
    </location>
</feature>
<evidence type="ECO:0000313" key="4">
    <source>
        <dbReference type="WBParaSite" id="EVEC_0000056901-mRNA-1"/>
    </source>
</evidence>
<reference evidence="2 3" key="2">
    <citation type="submission" date="2018-10" db="EMBL/GenBank/DDBJ databases">
        <authorList>
            <consortium name="Pathogen Informatics"/>
        </authorList>
    </citation>
    <scope>NUCLEOTIDE SEQUENCE [LARGE SCALE GENOMIC DNA]</scope>
</reference>
<organism evidence="4">
    <name type="scientific">Enterobius vermicularis</name>
    <name type="common">Human pinworm</name>
    <dbReference type="NCBI Taxonomy" id="51028"/>
    <lineage>
        <taxon>Eukaryota</taxon>
        <taxon>Metazoa</taxon>
        <taxon>Ecdysozoa</taxon>
        <taxon>Nematoda</taxon>
        <taxon>Chromadorea</taxon>
        <taxon>Rhabditida</taxon>
        <taxon>Spirurina</taxon>
        <taxon>Oxyuridomorpha</taxon>
        <taxon>Oxyuroidea</taxon>
        <taxon>Oxyuridae</taxon>
        <taxon>Enterobius</taxon>
    </lineage>
</organism>
<keyword evidence="1" id="KW-0175">Coiled coil</keyword>
<gene>
    <name evidence="2" type="ORF">EVEC_LOCUS377</name>
</gene>
<evidence type="ECO:0000313" key="3">
    <source>
        <dbReference type="Proteomes" id="UP000274131"/>
    </source>
</evidence>
<dbReference type="Proteomes" id="UP000274131">
    <property type="component" value="Unassembled WGS sequence"/>
</dbReference>
<protein>
    <submittedName>
        <fullName evidence="4">Coiled-coil domain-containing protein</fullName>
    </submittedName>
</protein>
<proteinExistence type="predicted"/>
<accession>A0A0N4UTG2</accession>
<dbReference type="AlphaFoldDB" id="A0A0N4UTG2"/>
<dbReference type="WBParaSite" id="EVEC_0000056901-mRNA-1">
    <property type="protein sequence ID" value="EVEC_0000056901-mRNA-1"/>
    <property type="gene ID" value="EVEC_0000056901"/>
</dbReference>
<reference evidence="4" key="1">
    <citation type="submission" date="2017-02" db="UniProtKB">
        <authorList>
            <consortium name="WormBaseParasite"/>
        </authorList>
    </citation>
    <scope>IDENTIFICATION</scope>
</reference>
<evidence type="ECO:0000313" key="2">
    <source>
        <dbReference type="EMBL" id="VDD85234.1"/>
    </source>
</evidence>